<keyword evidence="1 5" id="KW-0489">Methyltransferase</keyword>
<keyword evidence="3" id="KW-0479">Metal-binding</keyword>
<reference evidence="5" key="2">
    <citation type="journal article" date="2023" name="Int. J. Mol. Sci.">
        <title>De Novo Assembly and Annotation of 11 Diverse Shrub Willow (Salix) Genomes Reveals Novel Gene Organization in Sex-Linked Regions.</title>
        <authorList>
            <person name="Hyden B."/>
            <person name="Feng K."/>
            <person name="Yates T.B."/>
            <person name="Jawdy S."/>
            <person name="Cereghino C."/>
            <person name="Smart L.B."/>
            <person name="Muchero W."/>
        </authorList>
    </citation>
    <scope>NUCLEOTIDE SEQUENCE [LARGE SCALE GENOMIC DNA]</scope>
    <source>
        <tissue evidence="5">Shoot tip</tissue>
    </source>
</reference>
<proteinExistence type="predicted"/>
<dbReference type="EMBL" id="JAPFFL010000013">
    <property type="protein sequence ID" value="KAJ6684311.1"/>
    <property type="molecule type" value="Genomic_DNA"/>
</dbReference>
<sequence length="369" mass="40892">MAIGEIKELPKSWAMLGGDGPESYSQNSSYQKGVVDASMEMVDDGIMEKLDLKSLGFESTNDTFRIADFGCSVGPNTFFAVENIMKAVEHKHLAQFNNSAPLSGFQVFFNDVTTNDFNTLFKALRSNEKYCSAGVPGTFFGRLLPRSTLHFAHSSYCLHWLSKVPKEVLDSESPAWNKGSIQCDGLKKEVTKAYSAQFQSDMSTFLEARAQEIVGGGLMVIITGGLPDGVLMSQAGIGMYYDLLGSCLIDMAELGVVSEEKLDSFNLPLYYSSSKEIEEIIKANGNFSIERMDSLSHNIWKTSRETKIKVSVTGGRAVFQGLLEDHFGREVAEKTFENFETKLDENFSIIDGAAHEHIDHFILLKRNVN</sequence>
<dbReference type="Pfam" id="PF03492">
    <property type="entry name" value="Methyltransf_7"/>
    <property type="match status" value="1"/>
</dbReference>
<keyword evidence="4" id="KW-0460">Magnesium</keyword>
<dbReference type="InterPro" id="IPR005299">
    <property type="entry name" value="MeTrfase_7"/>
</dbReference>
<dbReference type="Gene3D" id="1.10.1200.270">
    <property type="entry name" value="Methyltransferase, alpha-helical capping domain"/>
    <property type="match status" value="1"/>
</dbReference>
<evidence type="ECO:0000256" key="2">
    <source>
        <dbReference type="ARBA" id="ARBA00022679"/>
    </source>
</evidence>
<evidence type="ECO:0000256" key="4">
    <source>
        <dbReference type="ARBA" id="ARBA00022842"/>
    </source>
</evidence>
<dbReference type="PANTHER" id="PTHR31009">
    <property type="entry name" value="S-ADENOSYL-L-METHIONINE:CARBOXYL METHYLTRANSFERASE FAMILY PROTEIN"/>
    <property type="match status" value="1"/>
</dbReference>
<keyword evidence="2" id="KW-0808">Transferase</keyword>
<dbReference type="Gene3D" id="3.40.50.150">
    <property type="entry name" value="Vaccinia Virus protein VP39"/>
    <property type="match status" value="1"/>
</dbReference>
<name>A0A9Q0P9T1_SALVM</name>
<comment type="caution">
    <text evidence="5">The sequence shown here is derived from an EMBL/GenBank/DDBJ whole genome shotgun (WGS) entry which is preliminary data.</text>
</comment>
<gene>
    <name evidence="5" type="ORF">OIU85_007949</name>
</gene>
<dbReference type="AlphaFoldDB" id="A0A9Q0P9T1"/>
<accession>A0A9Q0P9T1</accession>
<organism evidence="5 6">
    <name type="scientific">Salix viminalis</name>
    <name type="common">Common osier</name>
    <name type="synonym">Basket willow</name>
    <dbReference type="NCBI Taxonomy" id="40686"/>
    <lineage>
        <taxon>Eukaryota</taxon>
        <taxon>Viridiplantae</taxon>
        <taxon>Streptophyta</taxon>
        <taxon>Embryophyta</taxon>
        <taxon>Tracheophyta</taxon>
        <taxon>Spermatophyta</taxon>
        <taxon>Magnoliopsida</taxon>
        <taxon>eudicotyledons</taxon>
        <taxon>Gunneridae</taxon>
        <taxon>Pentapetalae</taxon>
        <taxon>rosids</taxon>
        <taxon>fabids</taxon>
        <taxon>Malpighiales</taxon>
        <taxon>Salicaceae</taxon>
        <taxon>Saliceae</taxon>
        <taxon>Salix</taxon>
    </lineage>
</organism>
<evidence type="ECO:0000256" key="1">
    <source>
        <dbReference type="ARBA" id="ARBA00022603"/>
    </source>
</evidence>
<evidence type="ECO:0000313" key="5">
    <source>
        <dbReference type="EMBL" id="KAJ6684311.1"/>
    </source>
</evidence>
<dbReference type="GO" id="GO:0008168">
    <property type="term" value="F:methyltransferase activity"/>
    <property type="evidence" value="ECO:0007669"/>
    <property type="project" value="UniProtKB-KW"/>
</dbReference>
<reference evidence="5" key="1">
    <citation type="submission" date="2022-11" db="EMBL/GenBank/DDBJ databases">
        <authorList>
            <person name="Hyden B.L."/>
            <person name="Feng K."/>
            <person name="Yates T."/>
            <person name="Jawdy S."/>
            <person name="Smart L.B."/>
            <person name="Muchero W."/>
        </authorList>
    </citation>
    <scope>NUCLEOTIDE SEQUENCE</scope>
    <source>
        <tissue evidence="5">Shoot tip</tissue>
    </source>
</reference>
<dbReference type="InterPro" id="IPR029063">
    <property type="entry name" value="SAM-dependent_MTases_sf"/>
</dbReference>
<dbReference type="InterPro" id="IPR042086">
    <property type="entry name" value="MeTrfase_capping"/>
</dbReference>
<protein>
    <submittedName>
        <fullName evidence="5">S-ADENOSYL-L-METHIONINE:CARBOXYL METHYLTRANSFERASE FAMILY PROTEIN</fullName>
    </submittedName>
</protein>
<dbReference type="OrthoDB" id="1523883at2759"/>
<dbReference type="SUPFAM" id="SSF53335">
    <property type="entry name" value="S-adenosyl-L-methionine-dependent methyltransferases"/>
    <property type="match status" value="1"/>
</dbReference>
<dbReference type="Proteomes" id="UP001151529">
    <property type="component" value="Chromosome 17"/>
</dbReference>
<evidence type="ECO:0000313" key="6">
    <source>
        <dbReference type="Proteomes" id="UP001151529"/>
    </source>
</evidence>
<dbReference type="GO" id="GO:0046872">
    <property type="term" value="F:metal ion binding"/>
    <property type="evidence" value="ECO:0007669"/>
    <property type="project" value="UniProtKB-KW"/>
</dbReference>
<keyword evidence="6" id="KW-1185">Reference proteome</keyword>
<evidence type="ECO:0000256" key="3">
    <source>
        <dbReference type="ARBA" id="ARBA00022723"/>
    </source>
</evidence>
<dbReference type="GO" id="GO:0032259">
    <property type="term" value="P:methylation"/>
    <property type="evidence" value="ECO:0007669"/>
    <property type="project" value="UniProtKB-KW"/>
</dbReference>